<feature type="transmembrane region" description="Helical" evidence="6">
    <location>
        <begin position="735"/>
        <end position="757"/>
    </location>
</feature>
<keyword evidence="9" id="KW-1185">Reference proteome</keyword>
<dbReference type="Pfam" id="PF12832">
    <property type="entry name" value="MFS_1_like"/>
    <property type="match status" value="1"/>
</dbReference>
<proteinExistence type="inferred from homology"/>
<evidence type="ECO:0000256" key="2">
    <source>
        <dbReference type="ARBA" id="ARBA00005241"/>
    </source>
</evidence>
<protein>
    <submittedName>
        <fullName evidence="8">Major facilitator superfamily domain-containing protein 6 (Macrophage MHC class I receptor 2)</fullName>
    </submittedName>
</protein>
<evidence type="ECO:0000256" key="3">
    <source>
        <dbReference type="ARBA" id="ARBA00022692"/>
    </source>
</evidence>
<keyword evidence="4 6" id="KW-1133">Transmembrane helix</keyword>
<dbReference type="Proteomes" id="UP001642464">
    <property type="component" value="Unassembled WGS sequence"/>
</dbReference>
<name>A0ABP0N5U0_9DINO</name>
<accession>A0ABP0N5U0</accession>
<dbReference type="InterPro" id="IPR051717">
    <property type="entry name" value="MFS_MFSD6"/>
</dbReference>
<evidence type="ECO:0000256" key="6">
    <source>
        <dbReference type="SAM" id="Phobius"/>
    </source>
</evidence>
<keyword evidence="8" id="KW-0675">Receptor</keyword>
<dbReference type="EMBL" id="CAXAMM010026557">
    <property type="protein sequence ID" value="CAK9059170.1"/>
    <property type="molecule type" value="Genomic_DNA"/>
</dbReference>
<comment type="similarity">
    <text evidence="2">Belongs to the major facilitator superfamily. MFSD6 family.</text>
</comment>
<feature type="transmembrane region" description="Helical" evidence="6">
    <location>
        <begin position="172"/>
        <end position="190"/>
    </location>
</feature>
<evidence type="ECO:0000256" key="1">
    <source>
        <dbReference type="ARBA" id="ARBA00004141"/>
    </source>
</evidence>
<dbReference type="SUPFAM" id="SSF103473">
    <property type="entry name" value="MFS general substrate transporter"/>
    <property type="match status" value="1"/>
</dbReference>
<dbReference type="InterPro" id="IPR036259">
    <property type="entry name" value="MFS_trans_sf"/>
</dbReference>
<feature type="transmembrane region" description="Helical" evidence="6">
    <location>
        <begin position="669"/>
        <end position="693"/>
    </location>
</feature>
<evidence type="ECO:0000259" key="7">
    <source>
        <dbReference type="Pfam" id="PF12832"/>
    </source>
</evidence>
<organism evidence="8 9">
    <name type="scientific">Durusdinium trenchii</name>
    <dbReference type="NCBI Taxonomy" id="1381693"/>
    <lineage>
        <taxon>Eukaryota</taxon>
        <taxon>Sar</taxon>
        <taxon>Alveolata</taxon>
        <taxon>Dinophyceae</taxon>
        <taxon>Suessiales</taxon>
        <taxon>Symbiodiniaceae</taxon>
        <taxon>Durusdinium</taxon>
    </lineage>
</organism>
<keyword evidence="5 6" id="KW-0472">Membrane</keyword>
<evidence type="ECO:0000313" key="9">
    <source>
        <dbReference type="Proteomes" id="UP001642464"/>
    </source>
</evidence>
<feature type="transmembrane region" description="Helical" evidence="6">
    <location>
        <begin position="626"/>
        <end position="648"/>
    </location>
</feature>
<evidence type="ECO:0000256" key="4">
    <source>
        <dbReference type="ARBA" id="ARBA00022989"/>
    </source>
</evidence>
<feature type="transmembrane region" description="Helical" evidence="6">
    <location>
        <begin position="343"/>
        <end position="364"/>
    </location>
</feature>
<dbReference type="InterPro" id="IPR024989">
    <property type="entry name" value="MFS_assoc_dom"/>
</dbReference>
<feature type="transmembrane region" description="Helical" evidence="6">
    <location>
        <begin position="245"/>
        <end position="265"/>
    </location>
</feature>
<dbReference type="PANTHER" id="PTHR16172">
    <property type="entry name" value="MAJOR FACILITATOR SUPERFAMILY DOMAIN-CONTAINING PROTEIN 6-LIKE"/>
    <property type="match status" value="1"/>
</dbReference>
<feature type="transmembrane region" description="Helical" evidence="6">
    <location>
        <begin position="216"/>
        <end position="239"/>
    </location>
</feature>
<feature type="domain" description="Major facilitator superfamily associated" evidence="7">
    <location>
        <begin position="17"/>
        <end position="374"/>
    </location>
</feature>
<dbReference type="PANTHER" id="PTHR16172:SF41">
    <property type="entry name" value="MAJOR FACILITATOR SUPERFAMILY DOMAIN-CONTAINING PROTEIN 6-LIKE"/>
    <property type="match status" value="1"/>
</dbReference>
<feature type="transmembrane region" description="Helical" evidence="6">
    <location>
        <begin position="300"/>
        <end position="322"/>
    </location>
</feature>
<reference evidence="8 9" key="1">
    <citation type="submission" date="2024-02" db="EMBL/GenBank/DDBJ databases">
        <authorList>
            <person name="Chen Y."/>
            <person name="Shah S."/>
            <person name="Dougan E. K."/>
            <person name="Thang M."/>
            <person name="Chan C."/>
        </authorList>
    </citation>
    <scope>NUCLEOTIDE SEQUENCE [LARGE SCALE GENOMIC DNA]</scope>
</reference>
<evidence type="ECO:0000256" key="5">
    <source>
        <dbReference type="ARBA" id="ARBA00023136"/>
    </source>
</evidence>
<gene>
    <name evidence="8" type="ORF">SCF082_LOCUS31400</name>
</gene>
<comment type="caution">
    <text evidence="8">The sequence shown here is derived from an EMBL/GenBank/DDBJ whole genome shotgun (WGS) entry which is preliminary data.</text>
</comment>
<dbReference type="Gene3D" id="1.20.1250.20">
    <property type="entry name" value="MFS general substrate transporter like domains"/>
    <property type="match status" value="2"/>
</dbReference>
<sequence>MLGVEELSQGKSPIDEWRVKAYYFASFTFFATYERYATLYFEADGFRPSEIGLLIAVRRFLQTVATPPWNALADQTKKARSIQLACLVASAIPFLALSAPVHHDSKGLILRGLALWMFSLLGSPSTSMMDAVALAACDQDAQRWGNARIYGAVGWGMAHLPLGLLFDRFGFGVMFVSFVISAIGLFGATWGMPEACGEAEGDVSLQSIFGILRRNVAFFGNITVLGAGFAMVEGMLFLLLQEMKASTLLCGLSVVATVIFELPIFANAQFLLERFGTRRLVIAAQAAWVVRAFFYSQMSAAWMVLLVEPLHGVTFALAWTAAIDFVKRPEVSGEGLEASAQGLLTACFHGVGPIIGLLGGGVLFDSLGGHQSYLIFALGVLVSGWIYWIQTSDAELQHSPSREAISLSNAHLATFEGAATTTDWATLLTVRGTAPTSAIDPPSIRSGSHSSAVRNPRLLTDAALDAMDCAAHARSLGATSFALSSIGGCYSYAMQVTEEDYAHFREKGLESTCNFGFLIWDALPHYDFYVMQPSRESCPFGLSGGPLHRDKRRLAVVGGSAVSYVGGTTLIPAAIEQLWTSLGMAPVGQGLRAVTELYLKAVRSVLALEPYIPKVLPLRCAALRRVASACMLAAALLTFAAVSSFDLLNVMVASQDIAAARAASSGSSLAYLGFVSVGQVLQQLLLILFQVVIAASAQARYEAIGIFDPSCGYLVGSDDLDSESCPNWWHAPIDLIAIIVLMFGFVFCFVLILLLPFRRFIASPAARWVTASLFRHGLRRPLLWPAKLPETMKLPMLAWPIGPLFTSFGVWTEGTMEIEQCSGRLEWLDPMPREEETTTEGEEAAGANFDLASRHSTEFGLNRACWNQR</sequence>
<feature type="transmembrane region" description="Helical" evidence="6">
    <location>
        <begin position="370"/>
        <end position="389"/>
    </location>
</feature>
<evidence type="ECO:0000313" key="8">
    <source>
        <dbReference type="EMBL" id="CAK9059170.1"/>
    </source>
</evidence>
<keyword evidence="3 6" id="KW-0812">Transmembrane</keyword>
<comment type="subcellular location">
    <subcellularLocation>
        <location evidence="1">Membrane</location>
        <topology evidence="1">Multi-pass membrane protein</topology>
    </subcellularLocation>
</comment>